<comment type="caution">
    <text evidence="2">The sequence shown here is derived from an EMBL/GenBank/DDBJ whole genome shotgun (WGS) entry which is preliminary data.</text>
</comment>
<name>A0ABQ0AEZ3_9GAMM</name>
<evidence type="ECO:0000256" key="1">
    <source>
        <dbReference type="SAM" id="Phobius"/>
    </source>
</evidence>
<protein>
    <recommendedName>
        <fullName evidence="4">Energy transducer TonB</fullName>
    </recommendedName>
</protein>
<dbReference type="EMBL" id="BAABWN010000021">
    <property type="protein sequence ID" value="GAA6170224.1"/>
    <property type="molecule type" value="Genomic_DNA"/>
</dbReference>
<evidence type="ECO:0000313" key="2">
    <source>
        <dbReference type="EMBL" id="GAA6170224.1"/>
    </source>
</evidence>
<reference evidence="2 3" key="1">
    <citation type="submission" date="2024-04" db="EMBL/GenBank/DDBJ databases">
        <title>Draft genome sequence of Sessilibacter corallicola NBRC 116591.</title>
        <authorList>
            <person name="Miyakawa T."/>
            <person name="Kusuya Y."/>
            <person name="Miura T."/>
        </authorList>
    </citation>
    <scope>NUCLEOTIDE SEQUENCE [LARGE SCALE GENOMIC DNA]</scope>
    <source>
        <strain evidence="2 3">KU-00831-HH</strain>
    </source>
</reference>
<keyword evidence="1" id="KW-0812">Transmembrane</keyword>
<accession>A0ABQ0AEZ3</accession>
<dbReference type="Proteomes" id="UP001465153">
    <property type="component" value="Unassembled WGS sequence"/>
</dbReference>
<keyword evidence="1" id="KW-0472">Membrane</keyword>
<gene>
    <name evidence="2" type="ORF">NBRC116591_40380</name>
</gene>
<proteinExistence type="predicted"/>
<organism evidence="2 3">
    <name type="scientific">Sessilibacter corallicola</name>
    <dbReference type="NCBI Taxonomy" id="2904075"/>
    <lineage>
        <taxon>Bacteria</taxon>
        <taxon>Pseudomonadati</taxon>
        <taxon>Pseudomonadota</taxon>
        <taxon>Gammaproteobacteria</taxon>
        <taxon>Cellvibrionales</taxon>
        <taxon>Cellvibrionaceae</taxon>
        <taxon>Sessilibacter</taxon>
    </lineage>
</organism>
<evidence type="ECO:0000313" key="3">
    <source>
        <dbReference type="Proteomes" id="UP001465153"/>
    </source>
</evidence>
<sequence length="178" mass="20663">MNMESTIFWQLIDTSAKVSLGALLAAAMIWMFQWRMNHQTDQSGLSRRVELLEKIAADVGTVSHAFSKYSALITESIKYGERWPVSRKEELKTINSELVQEFNKLAHSEATLLMLGEKNMEKTLRIYGAKIAIFRKEAYVGRQDITIEDITKIKTEINQLRENFYDILSRKYDQLIEH</sequence>
<feature type="transmembrane region" description="Helical" evidence="1">
    <location>
        <begin position="6"/>
        <end position="32"/>
    </location>
</feature>
<keyword evidence="3" id="KW-1185">Reference proteome</keyword>
<evidence type="ECO:0008006" key="4">
    <source>
        <dbReference type="Google" id="ProtNLM"/>
    </source>
</evidence>
<keyword evidence="1" id="KW-1133">Transmembrane helix</keyword>